<comment type="caution">
    <text evidence="1">The sequence shown here is derived from an EMBL/GenBank/DDBJ whole genome shotgun (WGS) entry which is preliminary data.</text>
</comment>
<gene>
    <name evidence="1" type="ORF">Tco_1082212</name>
</gene>
<reference evidence="1" key="1">
    <citation type="journal article" date="2022" name="Int. J. Mol. Sci.">
        <title>Draft Genome of Tanacetum Coccineum: Genomic Comparison of Closely Related Tanacetum-Family Plants.</title>
        <authorList>
            <person name="Yamashiro T."/>
            <person name="Shiraishi A."/>
            <person name="Nakayama K."/>
            <person name="Satake H."/>
        </authorList>
    </citation>
    <scope>NUCLEOTIDE SEQUENCE</scope>
</reference>
<name>A0ABQ5I1X3_9ASTR</name>
<sequence>MSKVLHGKGDLEVTDSIEAYPERLQSAKSILTIIEADASSIRRIGSHQYAVSTGQNNKKESYGPQFLEAYSYEASYIDKSIPRKENDPGSFTLPCYINNVCFNNALADLGASVSDAVVVRLLHEVLQLPRQST</sequence>
<keyword evidence="2" id="KW-1185">Reference proteome</keyword>
<evidence type="ECO:0000313" key="1">
    <source>
        <dbReference type="EMBL" id="GJT93367.1"/>
    </source>
</evidence>
<reference evidence="1" key="2">
    <citation type="submission" date="2022-01" db="EMBL/GenBank/DDBJ databases">
        <authorList>
            <person name="Yamashiro T."/>
            <person name="Shiraishi A."/>
            <person name="Satake H."/>
            <person name="Nakayama K."/>
        </authorList>
    </citation>
    <scope>NUCLEOTIDE SEQUENCE</scope>
</reference>
<dbReference type="EMBL" id="BQNB010020196">
    <property type="protein sequence ID" value="GJT93367.1"/>
    <property type="molecule type" value="Genomic_DNA"/>
</dbReference>
<dbReference type="Proteomes" id="UP001151760">
    <property type="component" value="Unassembled WGS sequence"/>
</dbReference>
<protein>
    <submittedName>
        <fullName evidence="1">Uncharacterized protein</fullName>
    </submittedName>
</protein>
<organism evidence="1 2">
    <name type="scientific">Tanacetum coccineum</name>
    <dbReference type="NCBI Taxonomy" id="301880"/>
    <lineage>
        <taxon>Eukaryota</taxon>
        <taxon>Viridiplantae</taxon>
        <taxon>Streptophyta</taxon>
        <taxon>Embryophyta</taxon>
        <taxon>Tracheophyta</taxon>
        <taxon>Spermatophyta</taxon>
        <taxon>Magnoliopsida</taxon>
        <taxon>eudicotyledons</taxon>
        <taxon>Gunneridae</taxon>
        <taxon>Pentapetalae</taxon>
        <taxon>asterids</taxon>
        <taxon>campanulids</taxon>
        <taxon>Asterales</taxon>
        <taxon>Asteraceae</taxon>
        <taxon>Asteroideae</taxon>
        <taxon>Anthemideae</taxon>
        <taxon>Anthemidinae</taxon>
        <taxon>Tanacetum</taxon>
    </lineage>
</organism>
<proteinExistence type="predicted"/>
<accession>A0ABQ5I1X3</accession>
<evidence type="ECO:0000313" key="2">
    <source>
        <dbReference type="Proteomes" id="UP001151760"/>
    </source>
</evidence>